<dbReference type="PANTHER" id="PTHR42845">
    <property type="entry name" value="COENZYME F420-REDUCING HYDROGENASE, GAMMA SUBUNIT"/>
    <property type="match status" value="1"/>
</dbReference>
<reference evidence="3" key="1">
    <citation type="journal article" date="2020" name="mSystems">
        <title>Genome- and Community-Level Interaction Insights into Carbon Utilization and Element Cycling Functions of Hydrothermarchaeota in Hydrothermal Sediment.</title>
        <authorList>
            <person name="Zhou Z."/>
            <person name="Liu Y."/>
            <person name="Xu W."/>
            <person name="Pan J."/>
            <person name="Luo Z.H."/>
            <person name="Li M."/>
        </authorList>
    </citation>
    <scope>NUCLEOTIDE SEQUENCE [LARGE SCALE GENOMIC DNA]</scope>
    <source>
        <strain evidence="3">HyVt-237</strain>
    </source>
</reference>
<comment type="caution">
    <text evidence="3">The sequence shown here is derived from an EMBL/GenBank/DDBJ whole genome shotgun (WGS) entry which is preliminary data.</text>
</comment>
<dbReference type="SUPFAM" id="SSF56770">
    <property type="entry name" value="HydA/Nqo6-like"/>
    <property type="match status" value="1"/>
</dbReference>
<dbReference type="InterPro" id="IPR051349">
    <property type="entry name" value="Hydrogenase_assoc-protein"/>
</dbReference>
<dbReference type="Proteomes" id="UP000885931">
    <property type="component" value="Unassembled WGS sequence"/>
</dbReference>
<name>A0A7C1BCX1_UNCW3</name>
<dbReference type="Gene3D" id="3.40.50.700">
    <property type="entry name" value="NADH:ubiquinone oxidoreductase-like, 20kDa subunit"/>
    <property type="match status" value="1"/>
</dbReference>
<keyword evidence="1" id="KW-0560">Oxidoreductase</keyword>
<gene>
    <name evidence="3" type="ORF">ENG67_00280</name>
</gene>
<dbReference type="GO" id="GO:0051536">
    <property type="term" value="F:iron-sulfur cluster binding"/>
    <property type="evidence" value="ECO:0007669"/>
    <property type="project" value="InterPro"/>
</dbReference>
<protein>
    <recommendedName>
        <fullName evidence="2">NADH:ubiquinone oxidoreductase-like 20kDa subunit domain-containing protein</fullName>
    </recommendedName>
</protein>
<dbReference type="GO" id="GO:0016491">
    <property type="term" value="F:oxidoreductase activity"/>
    <property type="evidence" value="ECO:0007669"/>
    <property type="project" value="UniProtKB-KW"/>
</dbReference>
<dbReference type="InterPro" id="IPR037024">
    <property type="entry name" value="NiFe_Hase_small_N_sf"/>
</dbReference>
<organism evidence="3">
    <name type="scientific">candidate division WOR-3 bacterium</name>
    <dbReference type="NCBI Taxonomy" id="2052148"/>
    <lineage>
        <taxon>Bacteria</taxon>
        <taxon>Bacteria division WOR-3</taxon>
    </lineage>
</organism>
<sequence length="87" mass="9547">MADKPKAGFYGFTGCAGCLLTILNCEDELLDIFNAADVKSFLMANRANFEDEPLDVAFVEGSITTEEQLEKLKKIREKSKIVVAIGT</sequence>
<evidence type="ECO:0000256" key="1">
    <source>
        <dbReference type="ARBA" id="ARBA00023002"/>
    </source>
</evidence>
<feature type="domain" description="NADH:ubiquinone oxidoreductase-like 20kDa subunit" evidence="2">
    <location>
        <begin position="15"/>
        <end position="87"/>
    </location>
</feature>
<accession>A0A7C1BCX1</accession>
<dbReference type="InterPro" id="IPR006137">
    <property type="entry name" value="NADH_UbQ_OxRdtase-like_20kDa"/>
</dbReference>
<evidence type="ECO:0000313" key="3">
    <source>
        <dbReference type="EMBL" id="HDM89629.1"/>
    </source>
</evidence>
<feature type="non-terminal residue" evidence="3">
    <location>
        <position position="87"/>
    </location>
</feature>
<dbReference type="EMBL" id="DRBW01000012">
    <property type="protein sequence ID" value="HDM89629.1"/>
    <property type="molecule type" value="Genomic_DNA"/>
</dbReference>
<evidence type="ECO:0000259" key="2">
    <source>
        <dbReference type="Pfam" id="PF01058"/>
    </source>
</evidence>
<dbReference type="Pfam" id="PF01058">
    <property type="entry name" value="Oxidored_q6"/>
    <property type="match status" value="1"/>
</dbReference>
<proteinExistence type="predicted"/>
<dbReference type="AlphaFoldDB" id="A0A7C1BCX1"/>
<dbReference type="PANTHER" id="PTHR42845:SF3">
    <property type="entry name" value="CYTOSOLIC NIFE-HYDROGENASE, DELTA SUBUNIT"/>
    <property type="match status" value="1"/>
</dbReference>